<dbReference type="STRING" id="858215.Thexy_1880"/>
<dbReference type="SUPFAM" id="SSF53383">
    <property type="entry name" value="PLP-dependent transferases"/>
    <property type="match status" value="1"/>
</dbReference>
<evidence type="ECO:0000256" key="5">
    <source>
        <dbReference type="ARBA" id="ARBA00037999"/>
    </source>
</evidence>
<keyword evidence="3 9" id="KW-0808">Transferase</keyword>
<dbReference type="InterPro" id="IPR026385">
    <property type="entry name" value="LegC-like"/>
</dbReference>
<evidence type="ECO:0000256" key="2">
    <source>
        <dbReference type="ARBA" id="ARBA00022576"/>
    </source>
</evidence>
<dbReference type="InterPro" id="IPR015421">
    <property type="entry name" value="PyrdxlP-dep_Trfase_major"/>
</dbReference>
<dbReference type="InterPro" id="IPR015422">
    <property type="entry name" value="PyrdxlP-dep_Trfase_small"/>
</dbReference>
<organism evidence="9 10">
    <name type="scientific">Thermoanaerobacterium xylanolyticum (strain ATCC 49914 / DSM 7097 / LX-11)</name>
    <dbReference type="NCBI Taxonomy" id="858215"/>
    <lineage>
        <taxon>Bacteria</taxon>
        <taxon>Bacillati</taxon>
        <taxon>Bacillota</taxon>
        <taxon>Clostridia</taxon>
        <taxon>Thermoanaerobacterales</taxon>
        <taxon>Thermoanaerobacteraceae</taxon>
        <taxon>Thermoanaerobacterium</taxon>
    </lineage>
</organism>
<sequence>MFNNIQLDSPNLGDKEKEYLIKCIESGYVSTAGPFVPEFERRFAEFLNVNHCVSVQSGTAALHMALYELGIKDGDEVIVPAITFVATVNPIVYCGATPVFVDVDKDTWNIDPREIEKAITPKTKAIIPVHLYGNPCDMDKIMEIAMKNNIYVIEDATESLGALYKGKMTGTIGHIGCFSFNGNKVITTGGGGMISLNNEEWASHIRFLVNQARDIAQGYYHSEIGFNYRMTNLEASLGIAQLERLQEFLEKKRMYFELYKEIFNGIEEITVQKEYEGAESSAWLPSVKIDCKKVGMTIPQIQDELKKRGVPTRRIFNPIVDFPPYKEYKKGNYFNSYEIFENGLNLPGSTLNAFENIEYAAKALLNILNIKREVNI</sequence>
<name>F6BJ82_THEXL</name>
<dbReference type="RefSeq" id="WP_013788630.1">
    <property type="nucleotide sequence ID" value="NC_015555.1"/>
</dbReference>
<dbReference type="PIRSF" id="PIRSF000390">
    <property type="entry name" value="PLP_StrS"/>
    <property type="match status" value="1"/>
</dbReference>
<comment type="similarity">
    <text evidence="5 8">Belongs to the DegT/DnrJ/EryC1 family.</text>
</comment>
<accession>F6BJ82</accession>
<feature type="active site" description="Proton acceptor" evidence="6">
    <location>
        <position position="184"/>
    </location>
</feature>
<dbReference type="HOGENOM" id="CLU_033332_2_4_9"/>
<dbReference type="FunFam" id="3.40.640.10:FF:000090">
    <property type="entry name" value="Pyridoxal phosphate-dependent aminotransferase"/>
    <property type="match status" value="1"/>
</dbReference>
<keyword evidence="4 7" id="KW-0663">Pyridoxal phosphate</keyword>
<dbReference type="CDD" id="cd00616">
    <property type="entry name" value="AHBA_syn"/>
    <property type="match status" value="1"/>
</dbReference>
<keyword evidence="10" id="KW-1185">Reference proteome</keyword>
<keyword evidence="2 9" id="KW-0032">Aminotransferase</keyword>
<reference evidence="9" key="1">
    <citation type="submission" date="2011-05" db="EMBL/GenBank/DDBJ databases">
        <title>Complete sequence of Thermoanaerobacterium xylanolyticum LX-11.</title>
        <authorList>
            <consortium name="US DOE Joint Genome Institute"/>
            <person name="Lucas S."/>
            <person name="Han J."/>
            <person name="Lapidus A."/>
            <person name="Cheng J.-F."/>
            <person name="Goodwin L."/>
            <person name="Pitluck S."/>
            <person name="Peters L."/>
            <person name="Mikhailova N."/>
            <person name="Lu M."/>
            <person name="Han C."/>
            <person name="Tapia R."/>
            <person name="Land M."/>
            <person name="Hauser L."/>
            <person name="Kyrpides N."/>
            <person name="Ivanova N."/>
            <person name="Pagani I."/>
            <person name="Hemme C."/>
            <person name="Woyke T."/>
        </authorList>
    </citation>
    <scope>NUCLEOTIDE SEQUENCE</scope>
    <source>
        <strain evidence="9">LX-11</strain>
    </source>
</reference>
<dbReference type="eggNOG" id="COG0399">
    <property type="taxonomic scope" value="Bacteria"/>
</dbReference>
<dbReference type="Gene3D" id="3.90.1150.10">
    <property type="entry name" value="Aspartate Aminotransferase, domain 1"/>
    <property type="match status" value="1"/>
</dbReference>
<proteinExistence type="inferred from homology"/>
<evidence type="ECO:0000256" key="8">
    <source>
        <dbReference type="RuleBase" id="RU004508"/>
    </source>
</evidence>
<dbReference type="EMBL" id="CP002739">
    <property type="protein sequence ID" value="AEF17899.1"/>
    <property type="molecule type" value="Genomic_DNA"/>
</dbReference>
<dbReference type="GO" id="GO:0030170">
    <property type="term" value="F:pyridoxal phosphate binding"/>
    <property type="evidence" value="ECO:0007669"/>
    <property type="project" value="TreeGrafter"/>
</dbReference>
<evidence type="ECO:0000256" key="1">
    <source>
        <dbReference type="ARBA" id="ARBA00001933"/>
    </source>
</evidence>
<dbReference type="AlphaFoldDB" id="F6BJ82"/>
<dbReference type="Proteomes" id="UP000007239">
    <property type="component" value="Chromosome"/>
</dbReference>
<evidence type="ECO:0000313" key="9">
    <source>
        <dbReference type="EMBL" id="AEF17899.1"/>
    </source>
</evidence>
<comment type="cofactor">
    <cofactor evidence="1">
        <name>pyridoxal 5'-phosphate</name>
        <dbReference type="ChEBI" id="CHEBI:597326"/>
    </cofactor>
</comment>
<dbReference type="EC" id="2.6.1.50" evidence="9"/>
<feature type="modified residue" description="N6-(pyridoxal phosphate)lysine" evidence="7">
    <location>
        <position position="184"/>
    </location>
</feature>
<protein>
    <submittedName>
        <fullName evidence="9">Glutamine--scyllo-inositol transaminase</fullName>
        <ecNumber evidence="9">2.6.1.50</ecNumber>
    </submittedName>
</protein>
<dbReference type="GO" id="GO:0047310">
    <property type="term" value="F:glutamine-scyllo-inositol transaminase activity"/>
    <property type="evidence" value="ECO:0007669"/>
    <property type="project" value="UniProtKB-EC"/>
</dbReference>
<dbReference type="GO" id="GO:0000271">
    <property type="term" value="P:polysaccharide biosynthetic process"/>
    <property type="evidence" value="ECO:0007669"/>
    <property type="project" value="TreeGrafter"/>
</dbReference>
<evidence type="ECO:0000256" key="4">
    <source>
        <dbReference type="ARBA" id="ARBA00022898"/>
    </source>
</evidence>
<evidence type="ECO:0000256" key="3">
    <source>
        <dbReference type="ARBA" id="ARBA00022679"/>
    </source>
</evidence>
<gene>
    <name evidence="9" type="ordered locus">Thexy_1880</name>
</gene>
<dbReference type="Gene3D" id="3.40.640.10">
    <property type="entry name" value="Type I PLP-dependent aspartate aminotransferase-like (Major domain)"/>
    <property type="match status" value="1"/>
</dbReference>
<dbReference type="PANTHER" id="PTHR30244:SF34">
    <property type="entry name" value="DTDP-4-AMINO-4,6-DIDEOXYGALACTOSE TRANSAMINASE"/>
    <property type="match status" value="1"/>
</dbReference>
<evidence type="ECO:0000256" key="7">
    <source>
        <dbReference type="PIRSR" id="PIRSR000390-2"/>
    </source>
</evidence>
<evidence type="ECO:0000256" key="6">
    <source>
        <dbReference type="PIRSR" id="PIRSR000390-1"/>
    </source>
</evidence>
<evidence type="ECO:0000313" key="10">
    <source>
        <dbReference type="Proteomes" id="UP000007239"/>
    </source>
</evidence>
<dbReference type="KEGG" id="txy:Thexy_1880"/>
<dbReference type="InterPro" id="IPR015424">
    <property type="entry name" value="PyrdxlP-dep_Trfase"/>
</dbReference>
<dbReference type="NCBIfam" id="TIGR04181">
    <property type="entry name" value="NHT_00031"/>
    <property type="match status" value="1"/>
</dbReference>
<dbReference type="Pfam" id="PF01041">
    <property type="entry name" value="DegT_DnrJ_EryC1"/>
    <property type="match status" value="1"/>
</dbReference>
<dbReference type="InterPro" id="IPR000653">
    <property type="entry name" value="DegT/StrS_aminotransferase"/>
</dbReference>
<dbReference type="PANTHER" id="PTHR30244">
    <property type="entry name" value="TRANSAMINASE"/>
    <property type="match status" value="1"/>
</dbReference>